<proteinExistence type="predicted"/>
<evidence type="ECO:0000313" key="1">
    <source>
        <dbReference type="EMBL" id="SVB87148.1"/>
    </source>
</evidence>
<sequence>MELFGAEAGAKLRPLMAYRCDDDKEEDIQLKPTEGMRSWDRIADHFISCILDRIDCEAPLKHGLMVQKMMEGLLRSAESGQP</sequence>
<gene>
    <name evidence="1" type="ORF">METZ01_LOCUS240002</name>
</gene>
<dbReference type="Gene3D" id="3.30.360.10">
    <property type="entry name" value="Dihydrodipicolinate Reductase, domain 2"/>
    <property type="match status" value="1"/>
</dbReference>
<protein>
    <recommendedName>
        <fullName evidence="2">Gfo/Idh/MocA-like oxidoreductase C-terminal domain-containing protein</fullName>
    </recommendedName>
</protein>
<dbReference type="AlphaFoldDB" id="A0A382HIK2"/>
<organism evidence="1">
    <name type="scientific">marine metagenome</name>
    <dbReference type="NCBI Taxonomy" id="408172"/>
    <lineage>
        <taxon>unclassified sequences</taxon>
        <taxon>metagenomes</taxon>
        <taxon>ecological metagenomes</taxon>
    </lineage>
</organism>
<accession>A0A382HIK2</accession>
<dbReference type="EMBL" id="UINC01061504">
    <property type="protein sequence ID" value="SVB87148.1"/>
    <property type="molecule type" value="Genomic_DNA"/>
</dbReference>
<name>A0A382HIK2_9ZZZZ</name>
<feature type="non-terminal residue" evidence="1">
    <location>
        <position position="82"/>
    </location>
</feature>
<reference evidence="1" key="1">
    <citation type="submission" date="2018-05" db="EMBL/GenBank/DDBJ databases">
        <authorList>
            <person name="Lanie J.A."/>
            <person name="Ng W.-L."/>
            <person name="Kazmierczak K.M."/>
            <person name="Andrzejewski T.M."/>
            <person name="Davidsen T.M."/>
            <person name="Wayne K.J."/>
            <person name="Tettelin H."/>
            <person name="Glass J.I."/>
            <person name="Rusch D."/>
            <person name="Podicherti R."/>
            <person name="Tsui H.-C.T."/>
            <person name="Winkler M.E."/>
        </authorList>
    </citation>
    <scope>NUCLEOTIDE SEQUENCE</scope>
</reference>
<evidence type="ECO:0008006" key="2">
    <source>
        <dbReference type="Google" id="ProtNLM"/>
    </source>
</evidence>